<dbReference type="Proteomes" id="UP000525432">
    <property type="component" value="Unassembled WGS sequence"/>
</dbReference>
<evidence type="ECO:0000313" key="8">
    <source>
        <dbReference type="EMBL" id="MBC1195835.1"/>
    </source>
</evidence>
<dbReference type="GO" id="GO:0051607">
    <property type="term" value="P:defense response to virus"/>
    <property type="evidence" value="ECO:0007669"/>
    <property type="project" value="UniProtKB-KW"/>
</dbReference>
<gene>
    <name evidence="8" type="primary">csm5</name>
    <name evidence="8" type="ORF">H0901_11320</name>
</gene>
<evidence type="ECO:0000313" key="9">
    <source>
        <dbReference type="Proteomes" id="UP000525432"/>
    </source>
</evidence>
<dbReference type="AlphaFoldDB" id="A0A841V0T1"/>
<name>A0A841V0T1_MICAE</name>
<organism evidence="8 9">
    <name type="scientific">Microcystis aeruginosa BLCC-F158</name>
    <dbReference type="NCBI Taxonomy" id="2755316"/>
    <lineage>
        <taxon>Bacteria</taxon>
        <taxon>Bacillati</taxon>
        <taxon>Cyanobacteriota</taxon>
        <taxon>Cyanophyceae</taxon>
        <taxon>Oscillatoriophycideae</taxon>
        <taxon>Chroococcales</taxon>
        <taxon>Microcystaceae</taxon>
        <taxon>Microcystis</taxon>
    </lineage>
</organism>
<comment type="caution">
    <text evidence="8">The sequence shown here is derived from an EMBL/GenBank/DDBJ whole genome shotgun (WGS) entry which is preliminary data.</text>
</comment>
<evidence type="ECO:0000256" key="4">
    <source>
        <dbReference type="ARBA" id="ARBA00022884"/>
    </source>
</evidence>
<feature type="domain" description="CRISPR type III-associated protein" evidence="7">
    <location>
        <begin position="17"/>
        <end position="276"/>
    </location>
</feature>
<comment type="similarity">
    <text evidence="2">Belongs to the CRISPR-associated Csm5 family.</text>
</comment>
<evidence type="ECO:0000256" key="1">
    <source>
        <dbReference type="ARBA" id="ARBA00003088"/>
    </source>
</evidence>
<dbReference type="PANTHER" id="PTHR38007:SF1">
    <property type="entry name" value="CRISPR SYSTEM CMS PROTEIN CSM5"/>
    <property type="match status" value="1"/>
</dbReference>
<keyword evidence="5" id="KW-0051">Antiviral defense</keyword>
<dbReference type="GO" id="GO:0003723">
    <property type="term" value="F:RNA binding"/>
    <property type="evidence" value="ECO:0007669"/>
    <property type="project" value="UniProtKB-KW"/>
</dbReference>
<dbReference type="Pfam" id="PF03787">
    <property type="entry name" value="RAMPs"/>
    <property type="match status" value="1"/>
</dbReference>
<dbReference type="InterPro" id="IPR010173">
    <property type="entry name" value="CRISPR-assoc_Csm5"/>
</dbReference>
<dbReference type="InterPro" id="IPR005537">
    <property type="entry name" value="RAMP_III_fam"/>
</dbReference>
<evidence type="ECO:0000256" key="6">
    <source>
        <dbReference type="ARBA" id="ARBA00031720"/>
    </source>
</evidence>
<dbReference type="NCBIfam" id="TIGR01899">
    <property type="entry name" value="cas_TM1807_csm5"/>
    <property type="match status" value="1"/>
</dbReference>
<evidence type="ECO:0000256" key="2">
    <source>
        <dbReference type="ARBA" id="ARBA00006680"/>
    </source>
</evidence>
<comment type="function">
    <text evidence="1">This subunit might be involved in maturation of a crRNA intermediate to its mature form.</text>
</comment>
<dbReference type="RefSeq" id="WP_185239741.1">
    <property type="nucleotide sequence ID" value="NZ_JACEGC010000047.1"/>
</dbReference>
<evidence type="ECO:0000256" key="5">
    <source>
        <dbReference type="ARBA" id="ARBA00023118"/>
    </source>
</evidence>
<accession>A0A841V0T1</accession>
<dbReference type="PANTHER" id="PTHR38007">
    <property type="entry name" value="CRISPR SYSTEM CMS PROTEIN CSM5"/>
    <property type="match status" value="1"/>
</dbReference>
<evidence type="ECO:0000259" key="7">
    <source>
        <dbReference type="Pfam" id="PF03787"/>
    </source>
</evidence>
<keyword evidence="4" id="KW-0694">RNA-binding</keyword>
<reference evidence="8 9" key="1">
    <citation type="submission" date="2020-07" db="EMBL/GenBank/DDBJ databases">
        <title>Genomes of two Microcystis aeruginosa (Cyanobacteria) strains from Florida (USA) with disparate toxicogenic potential.</title>
        <authorList>
            <person name="Lefler F.W."/>
            <person name="Barbosa M."/>
            <person name="Berthold D.E."/>
            <person name="Laughinghouse H.D. IV."/>
        </authorList>
    </citation>
    <scope>NUCLEOTIDE SEQUENCE [LARGE SCALE GENOMIC DNA]</scope>
    <source>
        <strain evidence="8 9">BLCCF158</strain>
    </source>
</reference>
<protein>
    <recommendedName>
        <fullName evidence="3">CRISPR system Cms protein Csm5</fullName>
    </recommendedName>
    <alternativeName>
        <fullName evidence="6">CRISPR type III A-associated protein Csm5</fullName>
    </alternativeName>
</protein>
<evidence type="ECO:0000256" key="3">
    <source>
        <dbReference type="ARBA" id="ARBA00016113"/>
    </source>
</evidence>
<proteinExistence type="inferred from homology"/>
<dbReference type="EMBL" id="JACEGC010000047">
    <property type="protein sequence ID" value="MBC1195835.1"/>
    <property type="molecule type" value="Genomic_DNA"/>
</dbReference>
<sequence>MSIVTAISKPEVYEIKTIKLTSPLIHIGSAVSRLNPFEYVQTTNKVYLPNQDALAKALKAKGGRYLEEYIEKIDNRHSIDNLLKQAFGDRWWQCQDPAGEAIFPNHAIAHKLTEERISDLRPMIRNGIGQFFIPGSSIKGAIRTAIAYYLIKHADRFQVPAVRRRSEIEQKLNERLGELGNKHKQKFLNDDLFMNSLFSEFTLTYQDRIFSASGPNTDFLRSLKVSDSIPLVEKRITNKQGRSIPVNLPIVAEVIVSSRFPDYLAKYKASIYAEMVRNVSAEFTLTLDQKMLAWFKHDQDMIIPFSNLDELLKICEEFAQEQWDYEHDYWNLIKNNPRSAGKNLDFNYIRDIYEPKVCPYTLRIGWGSGMTGTTIGLCIDDQLRSNIRDKCGISAPGFEAPKSRRTIMNREGEIRYLPGWVKFK</sequence>